<dbReference type="AlphaFoldDB" id="H1HQK5"/>
<dbReference type="EMBL" id="AGEK01000046">
    <property type="protein sequence ID" value="EHO66062.1"/>
    <property type="molecule type" value="Genomic_DNA"/>
</dbReference>
<dbReference type="HOGENOM" id="CLU_055604_0_1_10"/>
<feature type="domain" description="Glycosyltransferase 2-like" evidence="2">
    <location>
        <begin position="50"/>
        <end position="175"/>
    </location>
</feature>
<dbReference type="STRING" id="999422.HMPREF9944_02449"/>
<dbReference type="RefSeq" id="WP_008566577.1">
    <property type="nucleotide sequence ID" value="NZ_JH594513.1"/>
</dbReference>
<dbReference type="Gene3D" id="3.90.550.10">
    <property type="entry name" value="Spore Coat Polysaccharide Biosynthesis Protein SpsA, Chain A"/>
    <property type="match status" value="1"/>
</dbReference>
<dbReference type="Pfam" id="PF00535">
    <property type="entry name" value="Glycos_transf_2"/>
    <property type="match status" value="1"/>
</dbReference>
<comment type="caution">
    <text evidence="3">The sequence shown here is derived from an EMBL/GenBank/DDBJ whole genome shotgun (WGS) entry which is preliminary data.</text>
</comment>
<proteinExistence type="predicted"/>
<evidence type="ECO:0000313" key="3">
    <source>
        <dbReference type="EMBL" id="EHO66062.1"/>
    </source>
</evidence>
<accession>H1HQK5</accession>
<feature type="transmembrane region" description="Helical" evidence="1">
    <location>
        <begin position="284"/>
        <end position="309"/>
    </location>
</feature>
<dbReference type="Proteomes" id="UP000003167">
    <property type="component" value="Unassembled WGS sequence"/>
</dbReference>
<keyword evidence="4" id="KW-1185">Reference proteome</keyword>
<evidence type="ECO:0000313" key="4">
    <source>
        <dbReference type="Proteomes" id="UP000003167"/>
    </source>
</evidence>
<dbReference type="OrthoDB" id="9800276at2"/>
<feature type="transmembrane region" description="Helical" evidence="1">
    <location>
        <begin position="6"/>
        <end position="28"/>
    </location>
</feature>
<evidence type="ECO:0000259" key="2">
    <source>
        <dbReference type="Pfam" id="PF00535"/>
    </source>
</evidence>
<keyword evidence="1" id="KW-0472">Membrane</keyword>
<protein>
    <recommendedName>
        <fullName evidence="2">Glycosyltransferase 2-like domain-containing protein</fullName>
    </recommendedName>
</protein>
<keyword evidence="1" id="KW-0812">Transmembrane</keyword>
<gene>
    <name evidence="3" type="ORF">HMPREF9944_02449</name>
</gene>
<dbReference type="InterPro" id="IPR001173">
    <property type="entry name" value="Glyco_trans_2-like"/>
</dbReference>
<dbReference type="PATRIC" id="fig|999422.3.peg.2564"/>
<name>H1HQK5_9BACT</name>
<dbReference type="SUPFAM" id="SSF53448">
    <property type="entry name" value="Nucleotide-diphospho-sugar transferases"/>
    <property type="match status" value="1"/>
</dbReference>
<feature type="transmembrane region" description="Helical" evidence="1">
    <location>
        <begin position="315"/>
        <end position="335"/>
    </location>
</feature>
<evidence type="ECO:0000256" key="1">
    <source>
        <dbReference type="SAM" id="Phobius"/>
    </source>
</evidence>
<dbReference type="InterPro" id="IPR029044">
    <property type="entry name" value="Nucleotide-diphossugar_trans"/>
</dbReference>
<organism evidence="3 4">
    <name type="scientific">Segatella maculosa OT 289</name>
    <dbReference type="NCBI Taxonomy" id="999422"/>
    <lineage>
        <taxon>Bacteria</taxon>
        <taxon>Pseudomonadati</taxon>
        <taxon>Bacteroidota</taxon>
        <taxon>Bacteroidia</taxon>
        <taxon>Bacteroidales</taxon>
        <taxon>Prevotellaceae</taxon>
        <taxon>Segatella</taxon>
    </lineage>
</organism>
<sequence>MIIDQFTLILGITVILLAIIASLASPFLHKVKMKSGKQISEHKETQPNLSIVIPVHNNATELQSNLPILLRQEYKGNYQVIIVADKGDRDVEELMKRLKEKHDNLYVTYLPDSSRYMSRKKLAITLGVRAAKTEWIAIINPTCKPVNEDWLTSWAENMEDDTDFVMGYVALGKSIPPIWRFEHIQTANNRLHSAQCGKAWATNCFNIAFRKSRFMEEDGFRGNLQITRGEYDFLTNKLGLNRNVTVDIRQASWLYEDEISDEEWKKRKKYFYASRNLLNGSRSYSLCMLFNNVMLYLSFLTSLAFSVFGYLSHNWIVLGCSSFSLLLLIVLRTFLASKVSRCLGGDIGLSHMFAYDMRLVWQNLGYKISYIRSDKNYFTSHKL</sequence>
<reference evidence="3 4" key="1">
    <citation type="submission" date="2011-12" db="EMBL/GenBank/DDBJ databases">
        <title>The Genome Sequence of Prevotella maculosa OT 289.</title>
        <authorList>
            <consortium name="The Broad Institute Genome Sequencing Platform"/>
            <person name="Earl A."/>
            <person name="Ward D."/>
            <person name="Feldgarden M."/>
            <person name="Gevers D."/>
            <person name="Izard J."/>
            <person name="Blanton J.M."/>
            <person name="Mathney J."/>
            <person name="Tanner A.C."/>
            <person name="Dewhirst F.E."/>
            <person name="Young S.K."/>
            <person name="Zeng Q."/>
            <person name="Gargeya S."/>
            <person name="Fitzgerald M."/>
            <person name="Haas B."/>
            <person name="Abouelleil A."/>
            <person name="Alvarado L."/>
            <person name="Arachchi H.M."/>
            <person name="Berlin A."/>
            <person name="Chapman S.B."/>
            <person name="Gearin G."/>
            <person name="Goldberg J."/>
            <person name="Griggs A."/>
            <person name="Gujja S."/>
            <person name="Hansen M."/>
            <person name="Heiman D."/>
            <person name="Howarth C."/>
            <person name="Larimer J."/>
            <person name="Lui A."/>
            <person name="MacDonald P.J.P."/>
            <person name="McCowen C."/>
            <person name="Montmayeur A."/>
            <person name="Murphy C."/>
            <person name="Neiman D."/>
            <person name="Pearson M."/>
            <person name="Priest M."/>
            <person name="Roberts A."/>
            <person name="Saif S."/>
            <person name="Shea T."/>
            <person name="Sisk P."/>
            <person name="Stolte C."/>
            <person name="Sykes S."/>
            <person name="Wortman J."/>
            <person name="Nusbaum C."/>
            <person name="Birren B."/>
        </authorList>
    </citation>
    <scope>NUCLEOTIDE SEQUENCE [LARGE SCALE GENOMIC DNA]</scope>
    <source>
        <strain evidence="3 4">OT 289</strain>
    </source>
</reference>
<keyword evidence="1" id="KW-1133">Transmembrane helix</keyword>